<evidence type="ECO:0000256" key="3">
    <source>
        <dbReference type="ARBA" id="ARBA00022519"/>
    </source>
</evidence>
<evidence type="ECO:0000256" key="7">
    <source>
        <dbReference type="ARBA" id="ARBA00023186"/>
    </source>
</evidence>
<dbReference type="SUPFAM" id="SSF54534">
    <property type="entry name" value="FKBP-like"/>
    <property type="match status" value="1"/>
</dbReference>
<protein>
    <recommendedName>
        <fullName evidence="10">Periplasmic chaperone PpiD</fullName>
    </recommendedName>
    <alternativeName>
        <fullName evidence="11">Periplasmic folding chaperone</fullName>
    </alternativeName>
</protein>
<evidence type="ECO:0000256" key="1">
    <source>
        <dbReference type="ARBA" id="ARBA00004382"/>
    </source>
</evidence>
<dbReference type="PROSITE" id="PS50198">
    <property type="entry name" value="PPIC_PPIASE_2"/>
    <property type="match status" value="1"/>
</dbReference>
<name>F5R748_METUF</name>
<dbReference type="PROSITE" id="PS01096">
    <property type="entry name" value="PPIC_PPIASE_1"/>
    <property type="match status" value="1"/>
</dbReference>
<dbReference type="Pfam" id="PF13624">
    <property type="entry name" value="SurA_N_3"/>
    <property type="match status" value="1"/>
</dbReference>
<keyword evidence="5 13" id="KW-1133">Transmembrane helix</keyword>
<proteinExistence type="inferred from homology"/>
<keyword evidence="12" id="KW-0697">Rotamase</keyword>
<keyword evidence="16" id="KW-1185">Reference proteome</keyword>
<keyword evidence="4 13" id="KW-0812">Transmembrane</keyword>
<keyword evidence="3" id="KW-0997">Cell inner membrane</keyword>
<gene>
    <name evidence="15" type="ORF">METUNv1_00041</name>
</gene>
<sequence>MFDAVRNNKRVVQIILLLMVLPFAFFGVESYMNRDSAREDAAVVGKMKIVPEEFQQALREQTDRLREMAGEEFDPKMMETPEARTQVLEGLVSQRLLMQEAQRQHLTVSDGRMSQIIAGVPGFQVDGKFSEARFDQVAQAQGYSRDGLLARIRQDLVMRQLYAGVAGSSFVPPSLARRWAQMQQEEREVSEAIITPFEFIEQIKITPEQIRKYYDDNQKEFAVPEQVKVEYLMLSEATLAAKMDIAEEEVRKAFESNQSKYMQGEERKARHILLGVKQGATPEERKAVKDKAEALLKQLKANPAKFGELAKANSDDPGSKDNGGDLGFFGRGTMVKPFEEVAFSLKKGEISGLVETDFGYHIIQLEDVRGGQGKTLEQARAEITDELKKQAARRRFAELAETFSNTVYEQADSLAPAAEKLGLQVKTSPLIPKGMLMPAPFDSVKLRDAIFAEDAIKNRRNTQAVETAPNTLVSARVIEQIPPSIKPFESVQADIEKKLGFEAGRKLALERGESSLTKLRAGEEAPLVWSPPQDVSRAQAQGPAAVMVKAIFNAPANKLPAYLGFPMDNGGYAIFRISAVKQPEEALDPARVQAIKAQLEQTVSQDDFASYITALRKDYPVKINQKLLEAPKQP</sequence>
<dbReference type="OrthoDB" id="9812372at2"/>
<keyword evidence="7" id="KW-0143">Chaperone</keyword>
<feature type="domain" description="PpiC" evidence="14">
    <location>
        <begin position="264"/>
        <end position="367"/>
    </location>
</feature>
<comment type="subcellular location">
    <subcellularLocation>
        <location evidence="1">Cell inner membrane</location>
        <topology evidence="1">Single-pass type II membrane protein</topology>
        <orientation evidence="1">Periplasmic side</orientation>
    </subcellularLocation>
</comment>
<comment type="similarity">
    <text evidence="9">Belongs to the PpiD chaperone family.</text>
</comment>
<evidence type="ECO:0000256" key="9">
    <source>
        <dbReference type="ARBA" id="ARBA00038408"/>
    </source>
</evidence>
<dbReference type="PANTHER" id="PTHR47529">
    <property type="entry name" value="PEPTIDYL-PROLYL CIS-TRANS ISOMERASE D"/>
    <property type="match status" value="1"/>
</dbReference>
<dbReference type="InterPro" id="IPR046357">
    <property type="entry name" value="PPIase_dom_sf"/>
</dbReference>
<reference evidence="15 16" key="1">
    <citation type="journal article" date="2011" name="J. Bacteriol.">
        <title>Genome sequence of Methyloversatilis universalis FAM5T, a methylotrophic representative of the order Rhodocyclales.</title>
        <authorList>
            <person name="Kittichotirat W."/>
            <person name="Good N.M."/>
            <person name="Hall R."/>
            <person name="Bringel F."/>
            <person name="Lajus A."/>
            <person name="Medigue C."/>
            <person name="Smalley N.E."/>
            <person name="Beck D."/>
            <person name="Bumgarner R."/>
            <person name="Vuilleumier S."/>
            <person name="Kalyuzhnaya M.G."/>
        </authorList>
    </citation>
    <scope>NUCLEOTIDE SEQUENCE [LARGE SCALE GENOMIC DNA]</scope>
    <source>
        <strain evidence="16">ATCC BAA-1314 / JCM 13912 / FAM5</strain>
    </source>
</reference>
<keyword evidence="8 12" id="KW-0413">Isomerase</keyword>
<dbReference type="AlphaFoldDB" id="F5R748"/>
<evidence type="ECO:0000256" key="5">
    <source>
        <dbReference type="ARBA" id="ARBA00022989"/>
    </source>
</evidence>
<dbReference type="PANTHER" id="PTHR47529:SF1">
    <property type="entry name" value="PERIPLASMIC CHAPERONE PPID"/>
    <property type="match status" value="1"/>
</dbReference>
<evidence type="ECO:0000256" key="10">
    <source>
        <dbReference type="ARBA" id="ARBA00040743"/>
    </source>
</evidence>
<dbReference type="Pfam" id="PF00639">
    <property type="entry name" value="Rotamase"/>
    <property type="match status" value="1"/>
</dbReference>
<evidence type="ECO:0000256" key="8">
    <source>
        <dbReference type="ARBA" id="ARBA00023235"/>
    </source>
</evidence>
<dbReference type="InterPro" id="IPR027304">
    <property type="entry name" value="Trigger_fact/SurA_dom_sf"/>
</dbReference>
<evidence type="ECO:0000313" key="15">
    <source>
        <dbReference type="EMBL" id="EGK73415.1"/>
    </source>
</evidence>
<accession>F5R748</accession>
<evidence type="ECO:0000313" key="16">
    <source>
        <dbReference type="Proteomes" id="UP000005019"/>
    </source>
</evidence>
<keyword evidence="2" id="KW-1003">Cell membrane</keyword>
<evidence type="ECO:0000256" key="13">
    <source>
        <dbReference type="SAM" id="Phobius"/>
    </source>
</evidence>
<evidence type="ECO:0000256" key="11">
    <source>
        <dbReference type="ARBA" id="ARBA00042775"/>
    </source>
</evidence>
<dbReference type="RefSeq" id="WP_008057620.1">
    <property type="nucleotide sequence ID" value="NZ_AFHG01000028.1"/>
</dbReference>
<dbReference type="Gene3D" id="1.10.4030.10">
    <property type="entry name" value="Porin chaperone SurA, peptide-binding domain"/>
    <property type="match status" value="1"/>
</dbReference>
<evidence type="ECO:0000259" key="14">
    <source>
        <dbReference type="PROSITE" id="PS50198"/>
    </source>
</evidence>
<keyword evidence="6 13" id="KW-0472">Membrane</keyword>
<evidence type="ECO:0000256" key="4">
    <source>
        <dbReference type="ARBA" id="ARBA00022692"/>
    </source>
</evidence>
<evidence type="ECO:0000256" key="12">
    <source>
        <dbReference type="PROSITE-ProRule" id="PRU00278"/>
    </source>
</evidence>
<dbReference type="GO" id="GO:0003755">
    <property type="term" value="F:peptidyl-prolyl cis-trans isomerase activity"/>
    <property type="evidence" value="ECO:0007669"/>
    <property type="project" value="UniProtKB-KW"/>
</dbReference>
<dbReference type="SUPFAM" id="SSF109998">
    <property type="entry name" value="Triger factor/SurA peptide-binding domain-like"/>
    <property type="match status" value="1"/>
</dbReference>
<dbReference type="InterPro" id="IPR052029">
    <property type="entry name" value="PpiD_chaperone"/>
</dbReference>
<evidence type="ECO:0000256" key="6">
    <source>
        <dbReference type="ARBA" id="ARBA00023136"/>
    </source>
</evidence>
<dbReference type="GO" id="GO:0005886">
    <property type="term" value="C:plasma membrane"/>
    <property type="evidence" value="ECO:0007669"/>
    <property type="project" value="UniProtKB-SubCell"/>
</dbReference>
<dbReference type="STRING" id="1000565.METUNv1_00041"/>
<evidence type="ECO:0000256" key="2">
    <source>
        <dbReference type="ARBA" id="ARBA00022475"/>
    </source>
</evidence>
<organism evidence="15 16">
    <name type="scientific">Methyloversatilis universalis (strain ATCC BAA-1314 / DSM 25237 / JCM 13912 / CCUG 52030 / FAM5)</name>
    <dbReference type="NCBI Taxonomy" id="1000565"/>
    <lineage>
        <taxon>Bacteria</taxon>
        <taxon>Pseudomonadati</taxon>
        <taxon>Pseudomonadota</taxon>
        <taxon>Betaproteobacteria</taxon>
        <taxon>Nitrosomonadales</taxon>
        <taxon>Sterolibacteriaceae</taxon>
        <taxon>Methyloversatilis</taxon>
    </lineage>
</organism>
<dbReference type="InterPro" id="IPR000297">
    <property type="entry name" value="PPIase_PpiC"/>
</dbReference>
<dbReference type="Proteomes" id="UP000005019">
    <property type="component" value="Unassembled WGS sequence"/>
</dbReference>
<dbReference type="InterPro" id="IPR023058">
    <property type="entry name" value="PPIase_PpiC_CS"/>
</dbReference>
<feature type="transmembrane region" description="Helical" evidence="13">
    <location>
        <begin position="12"/>
        <end position="32"/>
    </location>
</feature>
<dbReference type="Gene3D" id="3.10.50.40">
    <property type="match status" value="1"/>
</dbReference>
<dbReference type="eggNOG" id="COG0760">
    <property type="taxonomic scope" value="Bacteria"/>
</dbReference>
<comment type="caution">
    <text evidence="15">The sequence shown here is derived from an EMBL/GenBank/DDBJ whole genome shotgun (WGS) entry which is preliminary data.</text>
</comment>
<dbReference type="EMBL" id="AFHG01000028">
    <property type="protein sequence ID" value="EGK73415.1"/>
    <property type="molecule type" value="Genomic_DNA"/>
</dbReference>